<organism evidence="1 2">
    <name type="scientific">Lacticaseibacillus paracasei subsp. paracasei</name>
    <dbReference type="NCBI Taxonomy" id="47714"/>
    <lineage>
        <taxon>Bacteria</taxon>
        <taxon>Bacillati</taxon>
        <taxon>Bacillota</taxon>
        <taxon>Bacilli</taxon>
        <taxon>Lactobacillales</taxon>
        <taxon>Lactobacillaceae</taxon>
        <taxon>Lacticaseibacillus</taxon>
    </lineage>
</organism>
<dbReference type="AlphaFoldDB" id="A0AAP9HG84"/>
<accession>A0AAP9HG84</accession>
<gene>
    <name evidence="1" type="ORF">LCAKO_1251</name>
</gene>
<dbReference type="Proteomes" id="UP000423274">
    <property type="component" value="Chromosome"/>
</dbReference>
<dbReference type="EMBL" id="CP022954">
    <property type="protein sequence ID" value="QGV17783.1"/>
    <property type="molecule type" value="Genomic_DNA"/>
</dbReference>
<evidence type="ECO:0000313" key="1">
    <source>
        <dbReference type="EMBL" id="QGV17783.1"/>
    </source>
</evidence>
<proteinExistence type="predicted"/>
<name>A0AAP9HG84_LACPA</name>
<reference evidence="1 2" key="1">
    <citation type="submission" date="2017-08" db="EMBL/GenBank/DDBJ databases">
        <title>Genome sequence, comparative genomics and functional analysis of the highly adhesive Lactobacillus paracasei Kobulty strain.</title>
        <authorList>
            <person name="Koryszewska-Baginska A."/>
            <person name="Grynberg M."/>
            <person name="Aleksandrzak-Piekarczyk T."/>
        </authorList>
    </citation>
    <scope>NUCLEOTIDE SEQUENCE [LARGE SCALE GENOMIC DNA]</scope>
    <source>
        <strain evidence="1 2">IBB3423</strain>
    </source>
</reference>
<evidence type="ECO:0000313" key="2">
    <source>
        <dbReference type="Proteomes" id="UP000423274"/>
    </source>
</evidence>
<protein>
    <submittedName>
        <fullName evidence="1">Uncharacterized protein</fullName>
    </submittedName>
</protein>
<sequence>MPRLRRFRGVWHVHQHVKKQSTIQPVSELNGVSEKGDLPC</sequence>